<dbReference type="InterPro" id="IPR038654">
    <property type="entry name" value="PINIT_sf"/>
</dbReference>
<dbReference type="FunFam" id="2.60.120.780:FF:000001">
    <property type="entry name" value="E3 SUMO-protein ligase PIAS2 isoform X1"/>
    <property type="match status" value="1"/>
</dbReference>
<dbReference type="OrthoDB" id="10263264at2759"/>
<dbReference type="GO" id="GO:0016874">
    <property type="term" value="F:ligase activity"/>
    <property type="evidence" value="ECO:0007669"/>
    <property type="project" value="UniProtKB-KW"/>
</dbReference>
<evidence type="ECO:0000256" key="3">
    <source>
        <dbReference type="ARBA" id="ARBA00005383"/>
    </source>
</evidence>
<keyword evidence="14" id="KW-0436">Ligase</keyword>
<dbReference type="GO" id="GO:0008270">
    <property type="term" value="F:zinc ion binding"/>
    <property type="evidence" value="ECO:0007669"/>
    <property type="project" value="UniProtKB-KW"/>
</dbReference>
<feature type="compositionally biased region" description="Low complexity" evidence="11">
    <location>
        <begin position="536"/>
        <end position="547"/>
    </location>
</feature>
<dbReference type="PROSITE" id="PS51466">
    <property type="entry name" value="PINIT"/>
    <property type="match status" value="1"/>
</dbReference>
<evidence type="ECO:0000256" key="6">
    <source>
        <dbReference type="ARBA" id="ARBA00022771"/>
    </source>
</evidence>
<feature type="region of interest" description="Disordered" evidence="11">
    <location>
        <begin position="468"/>
        <end position="547"/>
    </location>
</feature>
<dbReference type="GO" id="GO:0000785">
    <property type="term" value="C:chromatin"/>
    <property type="evidence" value="ECO:0007669"/>
    <property type="project" value="TreeGrafter"/>
</dbReference>
<feature type="non-terminal residue" evidence="14">
    <location>
        <position position="1"/>
    </location>
</feature>
<name>A0A3S3P428_9ACAR</name>
<protein>
    <submittedName>
        <fullName evidence="14">E3 SUMO-protein ligase PIAS2-like protein</fullName>
    </submittedName>
</protein>
<dbReference type="GO" id="GO:0005634">
    <property type="term" value="C:nucleus"/>
    <property type="evidence" value="ECO:0007669"/>
    <property type="project" value="UniProtKB-SubCell"/>
</dbReference>
<evidence type="ECO:0000256" key="10">
    <source>
        <dbReference type="PROSITE-ProRule" id="PRU00452"/>
    </source>
</evidence>
<keyword evidence="9" id="KW-0539">Nucleus</keyword>
<comment type="similarity">
    <text evidence="3">Belongs to the PIAS family.</text>
</comment>
<evidence type="ECO:0000256" key="2">
    <source>
        <dbReference type="ARBA" id="ARBA00004718"/>
    </source>
</evidence>
<dbReference type="GO" id="GO:0003712">
    <property type="term" value="F:transcription coregulator activity"/>
    <property type="evidence" value="ECO:0007669"/>
    <property type="project" value="TreeGrafter"/>
</dbReference>
<dbReference type="UniPathway" id="UPA00886"/>
<dbReference type="Gene3D" id="1.10.720.30">
    <property type="entry name" value="SAP domain"/>
    <property type="match status" value="1"/>
</dbReference>
<dbReference type="Gene3D" id="3.30.40.10">
    <property type="entry name" value="Zinc/RING finger domain, C3HC4 (zinc finger)"/>
    <property type="match status" value="1"/>
</dbReference>
<feature type="domain" description="PINIT" evidence="13">
    <location>
        <begin position="155"/>
        <end position="320"/>
    </location>
</feature>
<evidence type="ECO:0000313" key="14">
    <source>
        <dbReference type="EMBL" id="RWS04672.1"/>
    </source>
</evidence>
<evidence type="ECO:0000259" key="12">
    <source>
        <dbReference type="PROSITE" id="PS51044"/>
    </source>
</evidence>
<keyword evidence="8" id="KW-0862">Zinc</keyword>
<dbReference type="GO" id="GO:0061665">
    <property type="term" value="F:SUMO ligase activity"/>
    <property type="evidence" value="ECO:0007669"/>
    <property type="project" value="TreeGrafter"/>
</dbReference>
<dbReference type="PANTHER" id="PTHR10782:SF94">
    <property type="entry name" value="SUPPRESSOR OF VARIEGATION 2-10, ISOFORM I"/>
    <property type="match status" value="1"/>
</dbReference>
<dbReference type="FunFam" id="3.30.40.10:FF:000247">
    <property type="entry name" value="Uncharacterized protein, isoform B"/>
    <property type="match status" value="1"/>
</dbReference>
<organism evidence="14 15">
    <name type="scientific">Dinothrombium tinctorium</name>
    <dbReference type="NCBI Taxonomy" id="1965070"/>
    <lineage>
        <taxon>Eukaryota</taxon>
        <taxon>Metazoa</taxon>
        <taxon>Ecdysozoa</taxon>
        <taxon>Arthropoda</taxon>
        <taxon>Chelicerata</taxon>
        <taxon>Arachnida</taxon>
        <taxon>Acari</taxon>
        <taxon>Acariformes</taxon>
        <taxon>Trombidiformes</taxon>
        <taxon>Prostigmata</taxon>
        <taxon>Anystina</taxon>
        <taxon>Parasitengona</taxon>
        <taxon>Trombidioidea</taxon>
        <taxon>Trombidiidae</taxon>
        <taxon>Dinothrombium</taxon>
    </lineage>
</organism>
<evidence type="ECO:0000256" key="5">
    <source>
        <dbReference type="ARBA" id="ARBA00022723"/>
    </source>
</evidence>
<dbReference type="Proteomes" id="UP000285301">
    <property type="component" value="Unassembled WGS sequence"/>
</dbReference>
<feature type="domain" description="SP-RING-type" evidence="12">
    <location>
        <begin position="352"/>
        <end position="437"/>
    </location>
</feature>
<dbReference type="STRING" id="1965070.A0A3S3P428"/>
<evidence type="ECO:0000256" key="4">
    <source>
        <dbReference type="ARBA" id="ARBA00022679"/>
    </source>
</evidence>
<dbReference type="InterPro" id="IPR023321">
    <property type="entry name" value="PINIT"/>
</dbReference>
<comment type="caution">
    <text evidence="14">The sequence shown here is derived from an EMBL/GenBank/DDBJ whole genome shotgun (WGS) entry which is preliminary data.</text>
</comment>
<comment type="subcellular location">
    <subcellularLocation>
        <location evidence="1">Nucleus</location>
    </subcellularLocation>
</comment>
<dbReference type="EMBL" id="NCKU01005354">
    <property type="protein sequence ID" value="RWS04672.1"/>
    <property type="molecule type" value="Genomic_DNA"/>
</dbReference>
<accession>A0A3S3P428</accession>
<evidence type="ECO:0000259" key="13">
    <source>
        <dbReference type="PROSITE" id="PS51466"/>
    </source>
</evidence>
<keyword evidence="4" id="KW-0808">Transferase</keyword>
<dbReference type="Gene3D" id="2.60.120.780">
    <property type="entry name" value="PINIT domain"/>
    <property type="match status" value="1"/>
</dbReference>
<dbReference type="AlphaFoldDB" id="A0A3S3P428"/>
<proteinExistence type="inferred from homology"/>
<evidence type="ECO:0000256" key="8">
    <source>
        <dbReference type="ARBA" id="ARBA00022833"/>
    </source>
</evidence>
<keyword evidence="7" id="KW-0833">Ubl conjugation pathway</keyword>
<evidence type="ECO:0000256" key="11">
    <source>
        <dbReference type="SAM" id="MobiDB-lite"/>
    </source>
</evidence>
<dbReference type="InterPro" id="IPR004181">
    <property type="entry name" value="Znf_MIZ"/>
</dbReference>
<dbReference type="CDD" id="cd16790">
    <property type="entry name" value="SP-RING_PIAS"/>
    <property type="match status" value="1"/>
</dbReference>
<dbReference type="InterPro" id="IPR013083">
    <property type="entry name" value="Znf_RING/FYVE/PHD"/>
</dbReference>
<dbReference type="PROSITE" id="PS51044">
    <property type="entry name" value="ZF_SP_RING"/>
    <property type="match status" value="1"/>
</dbReference>
<comment type="pathway">
    <text evidence="2">Protein modification; protein sumoylation.</text>
</comment>
<reference evidence="14 15" key="1">
    <citation type="journal article" date="2018" name="Gigascience">
        <title>Genomes of trombidid mites reveal novel predicted allergens and laterally-transferred genes associated with secondary metabolism.</title>
        <authorList>
            <person name="Dong X."/>
            <person name="Chaisiri K."/>
            <person name="Xia D."/>
            <person name="Armstrong S.D."/>
            <person name="Fang Y."/>
            <person name="Donnelly M.J."/>
            <person name="Kadowaki T."/>
            <person name="McGarry J.W."/>
            <person name="Darby A.C."/>
            <person name="Makepeace B.L."/>
        </authorList>
    </citation>
    <scope>NUCLEOTIDE SEQUENCE [LARGE SCALE GENOMIC DNA]</scope>
    <source>
        <strain evidence="14">UoL-WK</strain>
    </source>
</reference>
<keyword evidence="6 10" id="KW-0863">Zinc-finger</keyword>
<dbReference type="GO" id="GO:0016925">
    <property type="term" value="P:protein sumoylation"/>
    <property type="evidence" value="ECO:0007669"/>
    <property type="project" value="UniProtKB-UniPathway"/>
</dbReference>
<keyword evidence="5" id="KW-0479">Metal-binding</keyword>
<dbReference type="GO" id="GO:0006357">
    <property type="term" value="P:regulation of transcription by RNA polymerase II"/>
    <property type="evidence" value="ECO:0007669"/>
    <property type="project" value="TreeGrafter"/>
</dbReference>
<dbReference type="Pfam" id="PF14324">
    <property type="entry name" value="PINIT"/>
    <property type="match status" value="1"/>
</dbReference>
<evidence type="ECO:0000256" key="1">
    <source>
        <dbReference type="ARBA" id="ARBA00004123"/>
    </source>
</evidence>
<feature type="compositionally biased region" description="Polar residues" evidence="11">
    <location>
        <begin position="510"/>
        <end position="519"/>
    </location>
</feature>
<feature type="non-terminal residue" evidence="14">
    <location>
        <position position="684"/>
    </location>
</feature>
<sequence length="684" mass="75398">EINKPKDVIPLSLGSNGFLSFIRNKNGKKTELQAKALELLKKGQLTVSIQNKIRELYKARYTMSASGIDSPPDLRQHTNRYGEANNSIAPNALPSAMNAKSMPTPLVNQPRGYNVTNPSALNPGEYYGSMPRGLGLDYSSTGAPNVTLTSTKMYAPPPIQYPVLADVKFKPLPFYDVLNELLKPATLIPTAASRFQESTFTFHLTASQANEVAMSLTEKPDGKMEHVKQIQLRFCLLETSCEQEDNFPPSICVKVNSKMCALPNPLPTNKPGLEPKRPSRPVNITHLCRISPTTSNQISVSWASEYGRAYAVAVFLVYKQTSNQLLQKIKSKGIRNSEYTRAMIKEKFTQDPDSEINTTSLKGSLLCPLGKMRIQIPCRATTCTHIQCFDALLYLQMNEKKPGWICPVCDKKAEYSNLAIDGLFTEIINQAPSNCNEVQFHEDGSWGPIVVVKKESCETVNVNSLKRNARKASKSEDLNSPPEPKKKHVDIDIITIDSDSEEENDEIRRSVTNVRTPVLSSGSSSGSDTPNIALPSPDSSSVSSSFSSTQHLNSLQNKTSQICSYSSKNMGCRSTDITTSLCSDSNNISSMNSATNIPSANAYGSMPLLSPNTTFYPSSTTYPFTDTFMSGSNSHLYNRYPNYDLCINSMIQRELSSLDSNTSFLPEDGSRRPMDLDPDIIAID</sequence>
<gene>
    <name evidence="14" type="ORF">B4U79_11565</name>
</gene>
<keyword evidence="15" id="KW-1185">Reference proteome</keyword>
<dbReference type="Pfam" id="PF02891">
    <property type="entry name" value="zf-MIZ"/>
    <property type="match status" value="1"/>
</dbReference>
<dbReference type="PANTHER" id="PTHR10782">
    <property type="entry name" value="ZINC FINGER MIZ DOMAIN-CONTAINING PROTEIN"/>
    <property type="match status" value="1"/>
</dbReference>
<evidence type="ECO:0000313" key="15">
    <source>
        <dbReference type="Proteomes" id="UP000285301"/>
    </source>
</evidence>
<dbReference type="GO" id="GO:0097240">
    <property type="term" value="P:chromosome attachment to the nuclear envelope"/>
    <property type="evidence" value="ECO:0007669"/>
    <property type="project" value="UniProtKB-ARBA"/>
</dbReference>
<evidence type="ECO:0000256" key="9">
    <source>
        <dbReference type="ARBA" id="ARBA00023242"/>
    </source>
</evidence>
<dbReference type="InterPro" id="IPR036361">
    <property type="entry name" value="SAP_dom_sf"/>
</dbReference>
<evidence type="ECO:0000256" key="7">
    <source>
        <dbReference type="ARBA" id="ARBA00022786"/>
    </source>
</evidence>